<dbReference type="Proteomes" id="UP000219338">
    <property type="component" value="Unassembled WGS sequence"/>
</dbReference>
<dbReference type="GO" id="GO:0008233">
    <property type="term" value="F:peptidase activity"/>
    <property type="evidence" value="ECO:0007669"/>
    <property type="project" value="UniProtKB-KW"/>
</dbReference>
<evidence type="ECO:0000256" key="16">
    <source>
        <dbReference type="ARBA" id="ARBA00022932"/>
    </source>
</evidence>
<dbReference type="GO" id="GO:0003964">
    <property type="term" value="F:RNA-directed DNA polymerase activity"/>
    <property type="evidence" value="ECO:0007669"/>
    <property type="project" value="UniProtKB-KW"/>
</dbReference>
<evidence type="ECO:0000256" key="8">
    <source>
        <dbReference type="ARBA" id="ARBA00022741"/>
    </source>
</evidence>
<evidence type="ECO:0000256" key="9">
    <source>
        <dbReference type="ARBA" id="ARBA00022759"/>
    </source>
</evidence>
<dbReference type="GO" id="GO:0006310">
    <property type="term" value="P:DNA recombination"/>
    <property type="evidence" value="ECO:0007669"/>
    <property type="project" value="UniProtKB-KW"/>
</dbReference>
<name>A0A284RD85_ARMOS</name>
<evidence type="ECO:0000256" key="15">
    <source>
        <dbReference type="ARBA" id="ARBA00022918"/>
    </source>
</evidence>
<dbReference type="PANTHER" id="PTHR42648">
    <property type="entry name" value="TRANSPOSASE, PUTATIVE-RELATED"/>
    <property type="match status" value="1"/>
</dbReference>
<dbReference type="GO" id="GO:0032196">
    <property type="term" value="P:transposition"/>
    <property type="evidence" value="ECO:0007669"/>
    <property type="project" value="UniProtKB-KW"/>
</dbReference>
<feature type="region of interest" description="Disordered" evidence="22">
    <location>
        <begin position="140"/>
        <end position="159"/>
    </location>
</feature>
<evidence type="ECO:0008006" key="27">
    <source>
        <dbReference type="Google" id="ProtNLM"/>
    </source>
</evidence>
<keyword evidence="15" id="KW-0695">RNA-directed DNA polymerase</keyword>
<dbReference type="PROSITE" id="PS50994">
    <property type="entry name" value="INTEGRASE"/>
    <property type="match status" value="1"/>
</dbReference>
<feature type="compositionally biased region" description="Basic residues" evidence="22">
    <location>
        <begin position="197"/>
        <end position="208"/>
    </location>
</feature>
<accession>A0A284RD85</accession>
<keyword evidence="26" id="KW-1185">Reference proteome</keyword>
<gene>
    <name evidence="25" type="ORF">ARMOST_10055</name>
</gene>
<evidence type="ECO:0000256" key="6">
    <source>
        <dbReference type="ARBA" id="ARBA00022722"/>
    </source>
</evidence>
<keyword evidence="16" id="KW-0808">Transferase</keyword>
<evidence type="ECO:0000256" key="20">
    <source>
        <dbReference type="ARBA" id="ARBA00049244"/>
    </source>
</evidence>
<evidence type="ECO:0000259" key="23">
    <source>
        <dbReference type="PROSITE" id="PS50158"/>
    </source>
</evidence>
<dbReference type="GO" id="GO:0003723">
    <property type="term" value="F:RNA binding"/>
    <property type="evidence" value="ECO:0007669"/>
    <property type="project" value="UniProtKB-KW"/>
</dbReference>
<comment type="catalytic activity">
    <reaction evidence="19">
        <text>DNA(n) + a 2'-deoxyribonucleoside 5'-triphosphate = DNA(n+1) + diphosphate</text>
        <dbReference type="Rhea" id="RHEA:22508"/>
        <dbReference type="Rhea" id="RHEA-COMP:17339"/>
        <dbReference type="Rhea" id="RHEA-COMP:17340"/>
        <dbReference type="ChEBI" id="CHEBI:33019"/>
        <dbReference type="ChEBI" id="CHEBI:61560"/>
        <dbReference type="ChEBI" id="CHEBI:173112"/>
        <dbReference type="EC" id="2.7.7.49"/>
    </reaction>
</comment>
<dbReference type="GO" id="GO:0005524">
    <property type="term" value="F:ATP binding"/>
    <property type="evidence" value="ECO:0007669"/>
    <property type="project" value="UniProtKB-KW"/>
</dbReference>
<dbReference type="GO" id="GO:0015074">
    <property type="term" value="P:DNA integration"/>
    <property type="evidence" value="ECO:0007669"/>
    <property type="project" value="UniProtKB-KW"/>
</dbReference>
<evidence type="ECO:0000256" key="7">
    <source>
        <dbReference type="ARBA" id="ARBA00022723"/>
    </source>
</evidence>
<dbReference type="OrthoDB" id="2692435at2759"/>
<dbReference type="SUPFAM" id="SSF53098">
    <property type="entry name" value="Ribonuclease H-like"/>
    <property type="match status" value="1"/>
</dbReference>
<dbReference type="GO" id="GO:0008270">
    <property type="term" value="F:zinc ion binding"/>
    <property type="evidence" value="ECO:0007669"/>
    <property type="project" value="UniProtKB-KW"/>
</dbReference>
<keyword evidence="21" id="KW-0863">Zinc-finger</keyword>
<sequence length="511" mass="57620">MDGKVQTQIELTISDTQMIHIAGAITAAKMWKQLKLVKEARGKLGILSYRRCLYRTVADESTDIVEHITEMQRTQEELGMLGSQVSDEDFLMLLITSLPKSWDQFTIVYLGTTGNNPTVTSHEFIAIVMEENHRRLEKSSGGESAMYGHGKSQHGRVNWKQNKEKDNSEEECWNCHKQGHISVECWSKGGGMEGKGLKSRGKGHRKGKDHTNQAKQSDIGSDIPETAYSVTDTSCPQFDSHFSCYDWLADSGTTSHICNNHDSFMDFKPLTESSINGIGNQTIKALGQGTVIIDCKVGSKTITHHLKDTLFALRATNNLISISRLDDTGMEARFHRGKLYQMAVHARITAEQSNVTEESQNTWDSWHRRFGHLDSPPFTQCEACIQAKQTHNPYPQEAKHQREILGELTHSDVWGPARVASLQGSKYNIAFTDDATQHCIPKFMKVKSQAFDKIKEYITFIERQFRVKPKDIRVDNAKELISKEVKDWLKEKGIELQTTAPYAHSSNGVAE</sequence>
<evidence type="ECO:0000256" key="21">
    <source>
        <dbReference type="PROSITE-ProRule" id="PRU00047"/>
    </source>
</evidence>
<evidence type="ECO:0000256" key="19">
    <source>
        <dbReference type="ARBA" id="ARBA00048173"/>
    </source>
</evidence>
<dbReference type="SMART" id="SM00343">
    <property type="entry name" value="ZnF_C2HC"/>
    <property type="match status" value="1"/>
</dbReference>
<evidence type="ECO:0000256" key="11">
    <source>
        <dbReference type="ARBA" id="ARBA00022840"/>
    </source>
</evidence>
<keyword evidence="7" id="KW-0479">Metal-binding</keyword>
<dbReference type="GO" id="GO:0006508">
    <property type="term" value="P:proteolysis"/>
    <property type="evidence" value="ECO:0007669"/>
    <property type="project" value="UniProtKB-KW"/>
</dbReference>
<organism evidence="25 26">
    <name type="scientific">Armillaria ostoyae</name>
    <name type="common">Armillaria root rot fungus</name>
    <dbReference type="NCBI Taxonomy" id="47428"/>
    <lineage>
        <taxon>Eukaryota</taxon>
        <taxon>Fungi</taxon>
        <taxon>Dikarya</taxon>
        <taxon>Basidiomycota</taxon>
        <taxon>Agaricomycotina</taxon>
        <taxon>Agaricomycetes</taxon>
        <taxon>Agaricomycetidae</taxon>
        <taxon>Agaricales</taxon>
        <taxon>Marasmiineae</taxon>
        <taxon>Physalacriaceae</taxon>
        <taxon>Armillaria</taxon>
    </lineage>
</organism>
<keyword evidence="6" id="KW-0540">Nuclease</keyword>
<dbReference type="GO" id="GO:0005634">
    <property type="term" value="C:nucleus"/>
    <property type="evidence" value="ECO:0007669"/>
    <property type="project" value="UniProtKB-ARBA"/>
</dbReference>
<keyword evidence="5" id="KW-0548">Nucleotidyltransferase</keyword>
<keyword evidence="18" id="KW-0233">DNA recombination</keyword>
<keyword evidence="13" id="KW-0694">RNA-binding</keyword>
<evidence type="ECO:0000256" key="14">
    <source>
        <dbReference type="ARBA" id="ARBA00022908"/>
    </source>
</evidence>
<evidence type="ECO:0000256" key="10">
    <source>
        <dbReference type="ARBA" id="ARBA00022801"/>
    </source>
</evidence>
<keyword evidence="12" id="KW-0460">Magnesium</keyword>
<keyword evidence="11" id="KW-0067">ATP-binding</keyword>
<dbReference type="STRING" id="47428.A0A284RD85"/>
<dbReference type="AlphaFoldDB" id="A0A284RD85"/>
<dbReference type="InterPro" id="IPR036397">
    <property type="entry name" value="RNaseH_sf"/>
</dbReference>
<keyword evidence="17" id="KW-0917">Virion maturation</keyword>
<keyword evidence="2" id="KW-0815">Transposition</keyword>
<keyword evidence="4" id="KW-0645">Protease</keyword>
<keyword evidence="10" id="KW-0378">Hydrolase</keyword>
<dbReference type="GO" id="GO:0004519">
    <property type="term" value="F:endonuclease activity"/>
    <property type="evidence" value="ECO:0007669"/>
    <property type="project" value="UniProtKB-KW"/>
</dbReference>
<evidence type="ECO:0000256" key="22">
    <source>
        <dbReference type="SAM" id="MobiDB-lite"/>
    </source>
</evidence>
<evidence type="ECO:0000256" key="4">
    <source>
        <dbReference type="ARBA" id="ARBA00022670"/>
    </source>
</evidence>
<keyword evidence="9" id="KW-0255">Endonuclease</keyword>
<feature type="domain" description="Integrase catalytic" evidence="24">
    <location>
        <begin position="389"/>
        <end position="511"/>
    </location>
</feature>
<dbReference type="InterPro" id="IPR001584">
    <property type="entry name" value="Integrase_cat-core"/>
</dbReference>
<evidence type="ECO:0000313" key="26">
    <source>
        <dbReference type="Proteomes" id="UP000219338"/>
    </source>
</evidence>
<evidence type="ECO:0000256" key="5">
    <source>
        <dbReference type="ARBA" id="ARBA00022695"/>
    </source>
</evidence>
<dbReference type="GO" id="GO:0003887">
    <property type="term" value="F:DNA-directed DNA polymerase activity"/>
    <property type="evidence" value="ECO:0007669"/>
    <property type="project" value="UniProtKB-KW"/>
</dbReference>
<evidence type="ECO:0000256" key="2">
    <source>
        <dbReference type="ARBA" id="ARBA00022578"/>
    </source>
</evidence>
<dbReference type="Gene3D" id="3.30.420.10">
    <property type="entry name" value="Ribonuclease H-like superfamily/Ribonuclease H"/>
    <property type="match status" value="1"/>
</dbReference>
<evidence type="ECO:0000313" key="25">
    <source>
        <dbReference type="EMBL" id="SJL06713.1"/>
    </source>
</evidence>
<keyword evidence="16" id="KW-0239">DNA-directed DNA polymerase</keyword>
<comment type="catalytic activity">
    <reaction evidence="20">
        <text>DNA(n) + a 2'-deoxyribonucleoside 5'-triphosphate = DNA(n+1) + diphosphate</text>
        <dbReference type="Rhea" id="RHEA:22508"/>
        <dbReference type="Rhea" id="RHEA-COMP:17339"/>
        <dbReference type="Rhea" id="RHEA-COMP:17340"/>
        <dbReference type="ChEBI" id="CHEBI:33019"/>
        <dbReference type="ChEBI" id="CHEBI:61560"/>
        <dbReference type="ChEBI" id="CHEBI:173112"/>
        <dbReference type="EC" id="2.7.7.7"/>
    </reaction>
</comment>
<evidence type="ECO:0000259" key="24">
    <source>
        <dbReference type="PROSITE" id="PS50994"/>
    </source>
</evidence>
<keyword evidence="8" id="KW-0547">Nucleotide-binding</keyword>
<dbReference type="InterPro" id="IPR001878">
    <property type="entry name" value="Znf_CCHC"/>
</dbReference>
<comment type="function">
    <text evidence="1">The aspartyl protease (PR) mediates the proteolytic cleavages of the Gag and Gag-Pol polyproteins after assembly of the VLP.</text>
</comment>
<evidence type="ECO:0000256" key="17">
    <source>
        <dbReference type="ARBA" id="ARBA00023113"/>
    </source>
</evidence>
<dbReference type="InterPro" id="IPR012337">
    <property type="entry name" value="RNaseH-like_sf"/>
</dbReference>
<reference evidence="26" key="1">
    <citation type="journal article" date="2017" name="Nat. Ecol. Evol.">
        <title>Genome expansion and lineage-specific genetic innovations in the forest pathogenic fungi Armillaria.</title>
        <authorList>
            <person name="Sipos G."/>
            <person name="Prasanna A.N."/>
            <person name="Walter M.C."/>
            <person name="O'Connor E."/>
            <person name="Balint B."/>
            <person name="Krizsan K."/>
            <person name="Kiss B."/>
            <person name="Hess J."/>
            <person name="Varga T."/>
            <person name="Slot J."/>
            <person name="Riley R."/>
            <person name="Boka B."/>
            <person name="Rigling D."/>
            <person name="Barry K."/>
            <person name="Lee J."/>
            <person name="Mihaltcheva S."/>
            <person name="LaButti K."/>
            <person name="Lipzen A."/>
            <person name="Waldron R."/>
            <person name="Moloney N.M."/>
            <person name="Sperisen C."/>
            <person name="Kredics L."/>
            <person name="Vagvoelgyi C."/>
            <person name="Patrignani A."/>
            <person name="Fitzpatrick D."/>
            <person name="Nagy I."/>
            <person name="Doyle S."/>
            <person name="Anderson J.B."/>
            <person name="Grigoriev I.V."/>
            <person name="Gueldener U."/>
            <person name="Muensterkoetter M."/>
            <person name="Nagy L.G."/>
        </authorList>
    </citation>
    <scope>NUCLEOTIDE SEQUENCE [LARGE SCALE GENOMIC DNA]</scope>
    <source>
        <strain evidence="26">C18/9</strain>
    </source>
</reference>
<keyword evidence="14" id="KW-0229">DNA integration</keyword>
<dbReference type="PANTHER" id="PTHR42648:SF11">
    <property type="entry name" value="TRANSPOSON TY4-P GAG-POL POLYPROTEIN"/>
    <property type="match status" value="1"/>
</dbReference>
<dbReference type="Pfam" id="PF00665">
    <property type="entry name" value="rve"/>
    <property type="match status" value="1"/>
</dbReference>
<keyword evidence="3" id="KW-1188">Viral release from host cell</keyword>
<dbReference type="Pfam" id="PF14223">
    <property type="entry name" value="Retrotran_gag_2"/>
    <property type="match status" value="1"/>
</dbReference>
<dbReference type="InterPro" id="IPR054722">
    <property type="entry name" value="PolX-like_BBD"/>
</dbReference>
<evidence type="ECO:0000256" key="1">
    <source>
        <dbReference type="ARBA" id="ARBA00002180"/>
    </source>
</evidence>
<proteinExistence type="predicted"/>
<evidence type="ECO:0000256" key="3">
    <source>
        <dbReference type="ARBA" id="ARBA00022612"/>
    </source>
</evidence>
<feature type="region of interest" description="Disordered" evidence="22">
    <location>
        <begin position="193"/>
        <end position="223"/>
    </location>
</feature>
<dbReference type="EMBL" id="FUEG01000007">
    <property type="protein sequence ID" value="SJL06713.1"/>
    <property type="molecule type" value="Genomic_DNA"/>
</dbReference>
<evidence type="ECO:0000256" key="13">
    <source>
        <dbReference type="ARBA" id="ARBA00022884"/>
    </source>
</evidence>
<feature type="domain" description="CCHC-type" evidence="23">
    <location>
        <begin position="172"/>
        <end position="185"/>
    </location>
</feature>
<keyword evidence="21" id="KW-0862">Zinc</keyword>
<dbReference type="PROSITE" id="PS50158">
    <property type="entry name" value="ZF_CCHC"/>
    <property type="match status" value="1"/>
</dbReference>
<evidence type="ECO:0000256" key="12">
    <source>
        <dbReference type="ARBA" id="ARBA00022842"/>
    </source>
</evidence>
<dbReference type="OMA" id="ASHITCE"/>
<protein>
    <recommendedName>
        <fullName evidence="27">Integrase catalytic domain-containing protein</fullName>
    </recommendedName>
</protein>
<evidence type="ECO:0000256" key="18">
    <source>
        <dbReference type="ARBA" id="ARBA00023172"/>
    </source>
</evidence>
<dbReference type="InterPro" id="IPR039537">
    <property type="entry name" value="Retrotran_Ty1/copia-like"/>
</dbReference>
<dbReference type="Pfam" id="PF22936">
    <property type="entry name" value="Pol_BBD"/>
    <property type="match status" value="1"/>
</dbReference>